<dbReference type="Proteomes" id="UP001150830">
    <property type="component" value="Unassembled WGS sequence"/>
</dbReference>
<evidence type="ECO:0000256" key="1">
    <source>
        <dbReference type="ARBA" id="ARBA00022729"/>
    </source>
</evidence>
<organism evidence="2 3">
    <name type="scientific">Parathalassolituus penaei</name>
    <dbReference type="NCBI Taxonomy" id="2997323"/>
    <lineage>
        <taxon>Bacteria</taxon>
        <taxon>Pseudomonadati</taxon>
        <taxon>Pseudomonadota</taxon>
        <taxon>Gammaproteobacteria</taxon>
        <taxon>Oceanospirillales</taxon>
        <taxon>Oceanospirillaceae</taxon>
        <taxon>Parathalassolituus</taxon>
    </lineage>
</organism>
<reference evidence="2" key="1">
    <citation type="submission" date="2022-11" db="EMBL/GenBank/DDBJ databases">
        <title>Parathalassolutuus dongxingensis gen. nov., sp. nov., a novel member of family Oceanospirillaceae isolated from a coastal shrimp pond in Guangxi, China.</title>
        <authorList>
            <person name="Chen H."/>
        </authorList>
    </citation>
    <scope>NUCLEOTIDE SEQUENCE</scope>
    <source>
        <strain evidence="2">G-43</strain>
    </source>
</reference>
<evidence type="ECO:0000313" key="2">
    <source>
        <dbReference type="EMBL" id="MCY0967454.1"/>
    </source>
</evidence>
<proteinExistence type="predicted"/>
<dbReference type="NCBIfam" id="NF037995">
    <property type="entry name" value="TRAP_S1"/>
    <property type="match status" value="1"/>
</dbReference>
<name>A0A9X3EH49_9GAMM</name>
<dbReference type="GO" id="GO:0030246">
    <property type="term" value="F:carbohydrate binding"/>
    <property type="evidence" value="ECO:0007669"/>
    <property type="project" value="TreeGrafter"/>
</dbReference>
<dbReference type="Gene3D" id="3.40.190.170">
    <property type="entry name" value="Bacterial extracellular solute-binding protein, family 7"/>
    <property type="match status" value="1"/>
</dbReference>
<dbReference type="RefSeq" id="WP_283175651.1">
    <property type="nucleotide sequence ID" value="NZ_JAPNOA010000059.1"/>
</dbReference>
<dbReference type="Pfam" id="PF03480">
    <property type="entry name" value="DctP"/>
    <property type="match status" value="1"/>
</dbReference>
<protein>
    <submittedName>
        <fullName evidence="2">TRAP transporter substrate-binding protein</fullName>
    </submittedName>
</protein>
<dbReference type="InterPro" id="IPR018389">
    <property type="entry name" value="DctP_fam"/>
</dbReference>
<dbReference type="EMBL" id="JAPNOA010000059">
    <property type="protein sequence ID" value="MCY0967454.1"/>
    <property type="molecule type" value="Genomic_DNA"/>
</dbReference>
<dbReference type="CDD" id="cd13603">
    <property type="entry name" value="PBP2_TRAP_Siap_TeaA_like"/>
    <property type="match status" value="1"/>
</dbReference>
<dbReference type="AlphaFoldDB" id="A0A9X3EH49"/>
<dbReference type="PANTHER" id="PTHR33376">
    <property type="match status" value="1"/>
</dbReference>
<dbReference type="InterPro" id="IPR038404">
    <property type="entry name" value="TRAP_DctP_sf"/>
</dbReference>
<gene>
    <name evidence="2" type="ORF">OUO13_19915</name>
</gene>
<keyword evidence="3" id="KW-1185">Reference proteome</keyword>
<sequence>MTLSVRLAGGHRRLLASLMVGLVGFASSAVEAASLKIGMVSPPGHIWNQVSDRFNDNLEKASNGQYHIRMSSLAKLQGEPEMIAQLQTNNMQLAILTVGSLAGFEPAFTGWYMPYRFADVTAVAKATRNEDARNMLTSLNEHQMVGLGYALSGMRQVISVKPVQSVADFKDMKVRAFPAPVFQDWWKNLQATPVQLAISDVAPALAAGQLDAVDVDLDMAVGLQLYKQAPNLLFTNHMAFPGVMVASRKWWDGLSDADRKMVTKAFQEAESWGFQKQAEAEVANLAHLKAEGVNVVQPDLQGFQQVGDNIVKQYSTATPAIGHFITNVQ</sequence>
<dbReference type="PANTHER" id="PTHR33376:SF2">
    <property type="entry name" value="DICARBOXYLATE-BINDING PERIPLASMIC PROTEIN"/>
    <property type="match status" value="1"/>
</dbReference>
<comment type="caution">
    <text evidence="2">The sequence shown here is derived from an EMBL/GenBank/DDBJ whole genome shotgun (WGS) entry which is preliminary data.</text>
</comment>
<dbReference type="GO" id="GO:0055085">
    <property type="term" value="P:transmembrane transport"/>
    <property type="evidence" value="ECO:0007669"/>
    <property type="project" value="InterPro"/>
</dbReference>
<evidence type="ECO:0000313" key="3">
    <source>
        <dbReference type="Proteomes" id="UP001150830"/>
    </source>
</evidence>
<accession>A0A9X3EH49</accession>
<keyword evidence="1" id="KW-0732">Signal</keyword>